<dbReference type="EMBL" id="CAACVG010009869">
    <property type="protein sequence ID" value="VEN54406.1"/>
    <property type="molecule type" value="Genomic_DNA"/>
</dbReference>
<keyword evidence="2" id="KW-1185">Reference proteome</keyword>
<organism evidence="1 2">
    <name type="scientific">Callosobruchus maculatus</name>
    <name type="common">Southern cowpea weevil</name>
    <name type="synonym">Pulse bruchid</name>
    <dbReference type="NCBI Taxonomy" id="64391"/>
    <lineage>
        <taxon>Eukaryota</taxon>
        <taxon>Metazoa</taxon>
        <taxon>Ecdysozoa</taxon>
        <taxon>Arthropoda</taxon>
        <taxon>Hexapoda</taxon>
        <taxon>Insecta</taxon>
        <taxon>Pterygota</taxon>
        <taxon>Neoptera</taxon>
        <taxon>Endopterygota</taxon>
        <taxon>Coleoptera</taxon>
        <taxon>Polyphaga</taxon>
        <taxon>Cucujiformia</taxon>
        <taxon>Chrysomeloidea</taxon>
        <taxon>Chrysomelidae</taxon>
        <taxon>Bruchinae</taxon>
        <taxon>Bruchini</taxon>
        <taxon>Callosobruchus</taxon>
    </lineage>
</organism>
<proteinExistence type="predicted"/>
<evidence type="ECO:0000313" key="2">
    <source>
        <dbReference type="Proteomes" id="UP000410492"/>
    </source>
</evidence>
<dbReference type="Proteomes" id="UP000410492">
    <property type="component" value="Unassembled WGS sequence"/>
</dbReference>
<accession>A0A653D4Z2</accession>
<evidence type="ECO:0000313" key="1">
    <source>
        <dbReference type="EMBL" id="VEN54406.1"/>
    </source>
</evidence>
<gene>
    <name evidence="1" type="ORF">CALMAC_LOCUS13889</name>
</gene>
<reference evidence="1 2" key="1">
    <citation type="submission" date="2019-01" db="EMBL/GenBank/DDBJ databases">
        <authorList>
            <person name="Sayadi A."/>
        </authorList>
    </citation>
    <scope>NUCLEOTIDE SEQUENCE [LARGE SCALE GENOMIC DNA]</scope>
</reference>
<name>A0A653D4Z2_CALMS</name>
<protein>
    <submittedName>
        <fullName evidence="1">Uncharacterized protein</fullName>
    </submittedName>
</protein>
<sequence>MYLAINNHPLISADNCVPVKLINITSRFVLQVVCIHRVPGQIPKKEIEIRFRNVKPISKGIILKFAFITEKSTFEVW</sequence>
<dbReference type="AlphaFoldDB" id="A0A653D4Z2"/>